<dbReference type="CDD" id="cd05233">
    <property type="entry name" value="SDR_c"/>
    <property type="match status" value="1"/>
</dbReference>
<dbReference type="PRINTS" id="PR00081">
    <property type="entry name" value="GDHRDH"/>
</dbReference>
<accession>A0A926EG67</accession>
<keyword evidence="3" id="KW-0753">Steroid metabolism</keyword>
<keyword evidence="3" id="KW-0443">Lipid metabolism</keyword>
<evidence type="ECO:0000313" key="5">
    <source>
        <dbReference type="Proteomes" id="UP000655830"/>
    </source>
</evidence>
<gene>
    <name evidence="4" type="ORF">H8718_02175</name>
</gene>
<keyword evidence="2" id="KW-0560">Oxidoreductase</keyword>
<evidence type="ECO:0000256" key="3">
    <source>
        <dbReference type="ARBA" id="ARBA00023221"/>
    </source>
</evidence>
<dbReference type="InterPro" id="IPR036291">
    <property type="entry name" value="NAD(P)-bd_dom_sf"/>
</dbReference>
<sequence>MKRVENKVALVTSSTRGIGLAIAKTLAKEGARVYLAVRRLDAGQEVANEIIAEGGFAKPVYFDASKVETHMSMIEEVVEAEGRIDILVNNYGSTDVQKDLDLVNGDTEAFFNIVNQNLESVYLPCKVAVPYMIKNGGGSIINISTIGSVNPDLGRIAYVVSKAAINALTQNIAVQYAKKGIRCNAVLPGLIATDAALNNMSEEFLEHFLRHVPLNRTGYPQDIANAVLFFASDESSYITGTLQEVAGGFGMPSPIYGDAVKK</sequence>
<dbReference type="PANTHER" id="PTHR42879:SF2">
    <property type="entry name" value="3-OXOACYL-[ACYL-CARRIER-PROTEIN] REDUCTASE FABG"/>
    <property type="match status" value="1"/>
</dbReference>
<protein>
    <submittedName>
        <fullName evidence="4">SDR family oxidoreductase</fullName>
    </submittedName>
</protein>
<dbReference type="EMBL" id="JACRSY010000003">
    <property type="protein sequence ID" value="MBC8578350.1"/>
    <property type="molecule type" value="Genomic_DNA"/>
</dbReference>
<dbReference type="GO" id="GO:0008206">
    <property type="term" value="P:bile acid metabolic process"/>
    <property type="evidence" value="ECO:0007669"/>
    <property type="project" value="UniProtKB-ARBA"/>
</dbReference>
<evidence type="ECO:0000313" key="4">
    <source>
        <dbReference type="EMBL" id="MBC8578350.1"/>
    </source>
</evidence>
<evidence type="ECO:0000256" key="2">
    <source>
        <dbReference type="ARBA" id="ARBA00023002"/>
    </source>
</evidence>
<organism evidence="4 5">
    <name type="scientific">Zhenhengia yiwuensis</name>
    <dbReference type="NCBI Taxonomy" id="2763666"/>
    <lineage>
        <taxon>Bacteria</taxon>
        <taxon>Bacillati</taxon>
        <taxon>Bacillota</taxon>
        <taxon>Clostridia</taxon>
        <taxon>Lachnospirales</taxon>
        <taxon>Lachnospiraceae</taxon>
        <taxon>Zhenhengia</taxon>
    </lineage>
</organism>
<evidence type="ECO:0000256" key="1">
    <source>
        <dbReference type="ARBA" id="ARBA00006484"/>
    </source>
</evidence>
<dbReference type="PANTHER" id="PTHR42879">
    <property type="entry name" value="3-OXOACYL-(ACYL-CARRIER-PROTEIN) REDUCTASE"/>
    <property type="match status" value="1"/>
</dbReference>
<reference evidence="4" key="1">
    <citation type="submission" date="2020-08" db="EMBL/GenBank/DDBJ databases">
        <title>Genome public.</title>
        <authorList>
            <person name="Liu C."/>
            <person name="Sun Q."/>
        </authorList>
    </citation>
    <scope>NUCLEOTIDE SEQUENCE</scope>
    <source>
        <strain evidence="4">NSJ-12</strain>
    </source>
</reference>
<dbReference type="GO" id="GO:0016491">
    <property type="term" value="F:oxidoreductase activity"/>
    <property type="evidence" value="ECO:0007669"/>
    <property type="project" value="UniProtKB-KW"/>
</dbReference>
<dbReference type="SUPFAM" id="SSF51735">
    <property type="entry name" value="NAD(P)-binding Rossmann-fold domains"/>
    <property type="match status" value="1"/>
</dbReference>
<comment type="caution">
    <text evidence="4">The sequence shown here is derived from an EMBL/GenBank/DDBJ whole genome shotgun (WGS) entry which is preliminary data.</text>
</comment>
<dbReference type="Pfam" id="PF13561">
    <property type="entry name" value="adh_short_C2"/>
    <property type="match status" value="1"/>
</dbReference>
<dbReference type="Proteomes" id="UP000655830">
    <property type="component" value="Unassembled WGS sequence"/>
</dbReference>
<comment type="similarity">
    <text evidence="1">Belongs to the short-chain dehydrogenases/reductases (SDR) family.</text>
</comment>
<dbReference type="FunFam" id="3.40.50.720:FF:000084">
    <property type="entry name" value="Short-chain dehydrogenase reductase"/>
    <property type="match status" value="1"/>
</dbReference>
<dbReference type="InterPro" id="IPR050259">
    <property type="entry name" value="SDR"/>
</dbReference>
<dbReference type="AlphaFoldDB" id="A0A926EG67"/>
<dbReference type="SMR" id="A0A926EG67"/>
<name>A0A926EG67_9FIRM</name>
<proteinExistence type="inferred from homology"/>
<dbReference type="Gene3D" id="3.40.50.720">
    <property type="entry name" value="NAD(P)-binding Rossmann-like Domain"/>
    <property type="match status" value="1"/>
</dbReference>
<dbReference type="InterPro" id="IPR002347">
    <property type="entry name" value="SDR_fam"/>
</dbReference>
<dbReference type="PRINTS" id="PR00080">
    <property type="entry name" value="SDRFAMILY"/>
</dbReference>
<dbReference type="RefSeq" id="WP_249331356.1">
    <property type="nucleotide sequence ID" value="NZ_JACRSY010000003.1"/>
</dbReference>
<keyword evidence="5" id="KW-1185">Reference proteome</keyword>